<evidence type="ECO:0000313" key="4">
    <source>
        <dbReference type="EMBL" id="TWU07488.1"/>
    </source>
</evidence>
<keyword evidence="5" id="KW-1185">Reference proteome</keyword>
<dbReference type="InterPro" id="IPR013320">
    <property type="entry name" value="ConA-like_dom_sf"/>
</dbReference>
<evidence type="ECO:0000259" key="3">
    <source>
        <dbReference type="Pfam" id="PF07635"/>
    </source>
</evidence>
<accession>A0A5C6B6A9</accession>
<dbReference type="InterPro" id="IPR011444">
    <property type="entry name" value="DUF1549"/>
</dbReference>
<dbReference type="PANTHER" id="PTHR35889:SF3">
    <property type="entry name" value="F-BOX DOMAIN-CONTAINING PROTEIN"/>
    <property type="match status" value="1"/>
</dbReference>
<dbReference type="Pfam" id="PF07587">
    <property type="entry name" value="PSD1"/>
    <property type="match status" value="1"/>
</dbReference>
<comment type="caution">
    <text evidence="4">The sequence shown here is derived from an EMBL/GenBank/DDBJ whole genome shotgun (WGS) entry which is preliminary data.</text>
</comment>
<dbReference type="InterPro" id="IPR022655">
    <property type="entry name" value="DUF1553"/>
</dbReference>
<feature type="domain" description="DUF1553" evidence="2">
    <location>
        <begin position="853"/>
        <end position="1103"/>
    </location>
</feature>
<dbReference type="Pfam" id="PF07635">
    <property type="entry name" value="PSCyt1"/>
    <property type="match status" value="1"/>
</dbReference>
<dbReference type="Proteomes" id="UP000320176">
    <property type="component" value="Unassembled WGS sequence"/>
</dbReference>
<protein>
    <submittedName>
        <fullName evidence="4">Planctomycete cytochrome C</fullName>
    </submittedName>
</protein>
<dbReference type="Pfam" id="PF07583">
    <property type="entry name" value="PSCyt2"/>
    <property type="match status" value="1"/>
</dbReference>
<feature type="domain" description="DUF1549" evidence="1">
    <location>
        <begin position="614"/>
        <end position="792"/>
    </location>
</feature>
<name>A0A5C6B6A9_9BACT</name>
<dbReference type="Pfam" id="PF13385">
    <property type="entry name" value="Laminin_G_3"/>
    <property type="match status" value="1"/>
</dbReference>
<reference evidence="4 5" key="1">
    <citation type="submission" date="2019-02" db="EMBL/GenBank/DDBJ databases">
        <title>Deep-cultivation of Planctomycetes and their phenomic and genomic characterization uncovers novel biology.</title>
        <authorList>
            <person name="Wiegand S."/>
            <person name="Jogler M."/>
            <person name="Boedeker C."/>
            <person name="Pinto D."/>
            <person name="Vollmers J."/>
            <person name="Rivas-Marin E."/>
            <person name="Kohn T."/>
            <person name="Peeters S.H."/>
            <person name="Heuer A."/>
            <person name="Rast P."/>
            <person name="Oberbeckmann S."/>
            <person name="Bunk B."/>
            <person name="Jeske O."/>
            <person name="Meyerdierks A."/>
            <person name="Storesund J.E."/>
            <person name="Kallscheuer N."/>
            <person name="Luecker S."/>
            <person name="Lage O.M."/>
            <person name="Pohl T."/>
            <person name="Merkel B.J."/>
            <person name="Hornburger P."/>
            <person name="Mueller R.-W."/>
            <person name="Bruemmer F."/>
            <person name="Labrenz M."/>
            <person name="Spormann A.M."/>
            <person name="Op Den Camp H."/>
            <person name="Overmann J."/>
            <person name="Amann R."/>
            <person name="Jetten M.S.M."/>
            <person name="Mascher T."/>
            <person name="Medema M.H."/>
            <person name="Devos D.P."/>
            <person name="Kaster A.-K."/>
            <person name="Ovreas L."/>
            <person name="Rohde M."/>
            <person name="Galperin M.Y."/>
            <person name="Jogler C."/>
        </authorList>
    </citation>
    <scope>NUCLEOTIDE SEQUENCE [LARGE SCALE GENOMIC DNA]</scope>
    <source>
        <strain evidence="4 5">Pla52n</strain>
    </source>
</reference>
<dbReference type="SUPFAM" id="SSF49899">
    <property type="entry name" value="Concanavalin A-like lectins/glucanases"/>
    <property type="match status" value="1"/>
</dbReference>
<dbReference type="AlphaFoldDB" id="A0A5C6B6A9"/>
<dbReference type="EMBL" id="SJPN01000001">
    <property type="protein sequence ID" value="TWU07488.1"/>
    <property type="molecule type" value="Genomic_DNA"/>
</dbReference>
<organism evidence="4 5">
    <name type="scientific">Stieleria varia</name>
    <dbReference type="NCBI Taxonomy" id="2528005"/>
    <lineage>
        <taxon>Bacteria</taxon>
        <taxon>Pseudomonadati</taxon>
        <taxon>Planctomycetota</taxon>
        <taxon>Planctomycetia</taxon>
        <taxon>Pirellulales</taxon>
        <taxon>Pirellulaceae</taxon>
        <taxon>Stieleria</taxon>
    </lineage>
</organism>
<sequence length="1186" mass="132056" precursor="true">MILPAAEATLKWSFDDADLPATMVGEVKTTADGPSEPAYPVFSGPNSAIQFAAPSYLRLDDESLEEQLRFDNGDEITVEAWVNVRTLGDNAYIIGKGRTASSGAKSQNQNWAFRLRKQKGQACVNFLFHSRDTDDAKGDWHRWTSNDGFDPDSGWHHVAVSYCFGKPDSIQAVIDGKVVMGKWDMGGKTTVPPVVDSDDVWVGSAMAGNRGNSFDGQIDELAVYREVVPAETLRERYRYVPQPIERPEVPAGKVLVQLAGPVAAHGEFPRTAPDVQLQWQQDQLAFTRLPHRYDDWAVRMDWTEKDKPTMVVRAMADITLPAGDYQWMIRSRGLSRLIVDDVKIASTAKMRNRTGAHHVVDPLPDVPVRGMRVAFMNDHQQIADFHSDGGIHQVTYEVLVGGPKYRVEFGETMVALAKLASDGTPEMFQLVASEQPVPVTDEGWQRFVKHENAMLDHMDTQARRSADAGQREAWRARHQLARERLIDGQQSDATIDSLVSQRIDFTNDQIQQRQASGGHLYTDQVAGILETHCGRCHGDKQQGELSLLSRESILRGGESGDPAVVPGEPDASLLMELVSADADDYRMPPQGPGLTQAEQAVVRQWIQEGAEMPAALPKKSIQVQPLVDDYAFLRRAYLDTVGVTPTTAEIQTFMQDNRDDRRQRLIERLLDDDRFADHGVGYWQDVLAENPNLLKPTLNNTGPFRFWIHEALRDNKPLDRFATELIVMRGSKWGGGAGGFSIASQNDVPMAAKAHVIGSAFLGVNLKCARCHDAPYHQWTQSDLFQMAAMLDRKPIQLPESSSVPAAFFDAQQRKPLIKVTLKPGTEIQPEWPLAQFEQSIADELISASVDSREALAAHVTGTRRFAAVMANRIWTRLMGRGLVELPDDWQGNPPSDPALLDHLTDELIRSGYDQKALIKTIMSSHAYQRQPATDATSQEYFAGPTRRRMTAEQIVDTSFHAVGRPLLSDQLTLDIEGTLPPETFLNFGFPRRAWEFTTLANERDRPSLALPAAAAVVDVLQAFGWRDSRPEPISGRDESANLIQPGVLANGAVGIWLTRLSDDRGLTDDMISAGSVDQLVDTLFLRLLTRMPTESERQQFATALQDGFDERVVAAPREESAADEQLPFVSWSNHLNTQANVIKIQMQERVRKGPPATGRLESQWRQRAEDVVWALINSPEFIMVP</sequence>
<dbReference type="InterPro" id="IPR011429">
    <property type="entry name" value="Cyt_c_Planctomycete-type"/>
</dbReference>
<feature type="domain" description="Cytochrome C Planctomycete-type" evidence="3">
    <location>
        <begin position="533"/>
        <end position="591"/>
    </location>
</feature>
<evidence type="ECO:0000259" key="1">
    <source>
        <dbReference type="Pfam" id="PF07583"/>
    </source>
</evidence>
<dbReference type="PANTHER" id="PTHR35889">
    <property type="entry name" value="CYCLOINULO-OLIGOSACCHARIDE FRUCTANOTRANSFERASE-RELATED"/>
    <property type="match status" value="1"/>
</dbReference>
<dbReference type="Gene3D" id="2.60.120.200">
    <property type="match status" value="1"/>
</dbReference>
<evidence type="ECO:0000313" key="5">
    <source>
        <dbReference type="Proteomes" id="UP000320176"/>
    </source>
</evidence>
<evidence type="ECO:0000259" key="2">
    <source>
        <dbReference type="Pfam" id="PF07587"/>
    </source>
</evidence>
<proteinExistence type="predicted"/>
<gene>
    <name evidence="4" type="ORF">Pla52n_00610</name>
</gene>